<dbReference type="InterPro" id="IPR037094">
    <property type="entry name" value="Glyco_hydro_38_cen_sf"/>
</dbReference>
<accession>A0A2P5AG44</accession>
<comment type="catalytic activity">
    <reaction evidence="1">
        <text>Hydrolysis of terminal, non-reducing alpha-D-mannose residues in alpha-D-mannosides.</text>
        <dbReference type="EC" id="3.2.1.24"/>
    </reaction>
</comment>
<dbReference type="PANTHER" id="PTHR11607:SF67">
    <property type="entry name" value="ALPHA-MANNOSIDASE"/>
    <property type="match status" value="1"/>
</dbReference>
<comment type="cofactor">
    <cofactor evidence="11">
        <name>Zn(2+)</name>
        <dbReference type="ChEBI" id="CHEBI:29105"/>
    </cofactor>
    <text evidence="11">Binds 1 zinc ion per subunit.</text>
</comment>
<keyword evidence="14" id="KW-1185">Reference proteome</keyword>
<dbReference type="InterPro" id="IPR015341">
    <property type="entry name" value="Glyco_hydro_38_cen"/>
</dbReference>
<dbReference type="GO" id="GO:0046872">
    <property type="term" value="F:metal ion binding"/>
    <property type="evidence" value="ECO:0007669"/>
    <property type="project" value="UniProtKB-KW"/>
</dbReference>
<keyword evidence="4 11" id="KW-0479">Metal-binding</keyword>
<feature type="signal peptide" evidence="11">
    <location>
        <begin position="1"/>
        <end position="20"/>
    </location>
</feature>
<keyword evidence="7 11" id="KW-0862">Zinc</keyword>
<evidence type="ECO:0000256" key="6">
    <source>
        <dbReference type="ARBA" id="ARBA00022801"/>
    </source>
</evidence>
<dbReference type="InterPro" id="IPR011682">
    <property type="entry name" value="Glyco_hydro_38_C"/>
</dbReference>
<evidence type="ECO:0000256" key="3">
    <source>
        <dbReference type="ARBA" id="ARBA00012752"/>
    </source>
</evidence>
<dbReference type="GO" id="GO:0006013">
    <property type="term" value="P:mannose metabolic process"/>
    <property type="evidence" value="ECO:0007669"/>
    <property type="project" value="InterPro"/>
</dbReference>
<comment type="caution">
    <text evidence="13">The sequence shown here is derived from an EMBL/GenBank/DDBJ whole genome shotgun (WGS) entry which is preliminary data.</text>
</comment>
<organism evidence="13 14">
    <name type="scientific">Parasponia andersonii</name>
    <name type="common">Sponia andersonii</name>
    <dbReference type="NCBI Taxonomy" id="3476"/>
    <lineage>
        <taxon>Eukaryota</taxon>
        <taxon>Viridiplantae</taxon>
        <taxon>Streptophyta</taxon>
        <taxon>Embryophyta</taxon>
        <taxon>Tracheophyta</taxon>
        <taxon>Spermatophyta</taxon>
        <taxon>Magnoliopsida</taxon>
        <taxon>eudicotyledons</taxon>
        <taxon>Gunneridae</taxon>
        <taxon>Pentapetalae</taxon>
        <taxon>rosids</taxon>
        <taxon>fabids</taxon>
        <taxon>Rosales</taxon>
        <taxon>Cannabaceae</taxon>
        <taxon>Parasponia</taxon>
    </lineage>
</organism>
<dbReference type="Pfam" id="PF21260">
    <property type="entry name" value="Laman-like_dom"/>
    <property type="match status" value="1"/>
</dbReference>
<dbReference type="Pfam" id="PF17677">
    <property type="entry name" value="Glyco_hydro38C2"/>
    <property type="match status" value="1"/>
</dbReference>
<dbReference type="AlphaFoldDB" id="A0A2P5AG44"/>
<evidence type="ECO:0000256" key="8">
    <source>
        <dbReference type="ARBA" id="ARBA00023157"/>
    </source>
</evidence>
<dbReference type="EC" id="3.2.1.-" evidence="11"/>
<dbReference type="InterPro" id="IPR011013">
    <property type="entry name" value="Gal_mutarotase_sf_dom"/>
</dbReference>
<evidence type="ECO:0000256" key="5">
    <source>
        <dbReference type="ARBA" id="ARBA00022729"/>
    </source>
</evidence>
<dbReference type="Pfam" id="PF07748">
    <property type="entry name" value="Glyco_hydro_38C"/>
    <property type="match status" value="1"/>
</dbReference>
<dbReference type="InterPro" id="IPR048534">
    <property type="entry name" value="Man2a1-like_dom"/>
</dbReference>
<dbReference type="PANTHER" id="PTHR11607">
    <property type="entry name" value="ALPHA-MANNOSIDASE"/>
    <property type="match status" value="1"/>
</dbReference>
<dbReference type="FunFam" id="2.60.40.1360:FF:000001">
    <property type="entry name" value="Alpha-mannosidase"/>
    <property type="match status" value="1"/>
</dbReference>
<dbReference type="Gene3D" id="3.20.110.10">
    <property type="entry name" value="Glycoside hydrolase 38, N terminal domain"/>
    <property type="match status" value="1"/>
</dbReference>
<evidence type="ECO:0000313" key="14">
    <source>
        <dbReference type="Proteomes" id="UP000237105"/>
    </source>
</evidence>
<dbReference type="Gene3D" id="2.60.40.1180">
    <property type="entry name" value="Golgi alpha-mannosidase II"/>
    <property type="match status" value="1"/>
</dbReference>
<evidence type="ECO:0000256" key="4">
    <source>
        <dbReference type="ARBA" id="ARBA00022723"/>
    </source>
</evidence>
<evidence type="ECO:0000256" key="10">
    <source>
        <dbReference type="ARBA" id="ARBA00023295"/>
    </source>
</evidence>
<keyword evidence="9" id="KW-0325">Glycoprotein</keyword>
<dbReference type="InterPro" id="IPR011330">
    <property type="entry name" value="Glyco_hydro/deAcase_b/a-brl"/>
</dbReference>
<keyword evidence="6 11" id="KW-0378">Hydrolase</keyword>
<sequence length="1017" mass="114636">MGSEAALLLWVVMVAGVVVGGQSKFMVYNTSHTIVTGKLNVHLVPHTHDDVGWLKTVDQYYVGSNNSIQGACVQNVLDSLIPALLADKNRKFIYVEQAFFQRWWRDQSQAMQLVVKQLVSSGQLEFINGAMSMHDEAATHYIDMIDQTTLGHRFIKEEFNVTPRIGWQIDPFGHSAVQAYLLGAEVGFDSFFYGRIDYQDRAKRKNEKSLEVVWRGSKSLGSSSQIFAGAFPQNYEPPSGFYFEVNDASPVVQDDPDLFDYNVQERVDDFVAAAISQANITRTNHIMWTMGTDFKYQYAHTWFRQLDKLIHYVNLDGRVNALYSSPSIYTDAKYATNESWPLKTDDFFPYADRDNAYWTGYFTSRPALKRYVRIMSGYYLAARQLEFFKGRSKSTNTDSLGDALAIAQHHDAVTGTEKQHVANDYAKRLSIGYKEAEQLVSSSLACLVEPASRREKPTTKFQQCPLLNVSYCPASEVHLSEGKSLIVVIYNSLGWKREDVVRIPVFNEDVTVHDSEGNEIESQLVPLVDAYVSLRNYHVKAYLGHTPTQTPKYWLVFAVSIPPIGFSSYTISSAKKPGSSSSRSSVYTFNTSETSTVEVGQGNLKLTFSTEQEKLTNYVNSRSLVKETVKQSYGFYTGYNGSSDKVPQNSGAYIFRPNGTFLIKPEEVSSTIVRGPIIDEVHQHINSWIYQITRLHKGKEHVEVEYIVGPIPINDGTGKEVVTQITTAVDNNKRFYTDSNGRDFIKRIRDYRADWDLNVNQPVAGNYYPINLGIYMQDDKKEFSVLVDRSVGGSSILDGQIELMLHRRLLLDDSRGVAEALNETVCVLNDCKGLIIQGKLYFRIDPLGEGAKWRRSYGQEIYSPLLFAFCEQDSDNWINSHRPTFSGIDSSYSLPDNVAIITLQDLDGGKILLRLAHLYEIGEDKDLSVLTNVELKKLFPGKEISKVTETSLSANQERRLMEKKRLVWKVEGPSSENDDSKLSRGGPVDPAALVVELAPMEIRTFIIDLVPNLVSSV</sequence>
<evidence type="ECO:0000256" key="9">
    <source>
        <dbReference type="ARBA" id="ARBA00023180"/>
    </source>
</evidence>
<dbReference type="Pfam" id="PF09261">
    <property type="entry name" value="Alpha-mann_mid"/>
    <property type="match status" value="1"/>
</dbReference>
<feature type="domain" description="Glycoside hydrolase family 38 central" evidence="12">
    <location>
        <begin position="356"/>
        <end position="429"/>
    </location>
</feature>
<comment type="similarity">
    <text evidence="2 11">Belongs to the glycosyl hydrolase 38 family.</text>
</comment>
<keyword evidence="5 11" id="KW-0732">Signal</keyword>
<dbReference type="Proteomes" id="UP000237105">
    <property type="component" value="Unassembled WGS sequence"/>
</dbReference>
<feature type="chain" id="PRO_5017854702" description="Alpha-mannosidase" evidence="11">
    <location>
        <begin position="21"/>
        <end position="1017"/>
    </location>
</feature>
<dbReference type="Gene3D" id="2.60.40.1360">
    <property type="match status" value="1"/>
</dbReference>
<evidence type="ECO:0000256" key="1">
    <source>
        <dbReference type="ARBA" id="ARBA00000365"/>
    </source>
</evidence>
<dbReference type="Gene3D" id="1.20.1270.50">
    <property type="entry name" value="Glycoside hydrolase family 38, central domain"/>
    <property type="match status" value="2"/>
</dbReference>
<dbReference type="FunFam" id="2.70.98.30:FF:000004">
    <property type="entry name" value="Alpha-mannosidase"/>
    <property type="match status" value="1"/>
</dbReference>
<dbReference type="EMBL" id="JXTB01000610">
    <property type="protein sequence ID" value="PON35515.1"/>
    <property type="molecule type" value="Genomic_DNA"/>
</dbReference>
<dbReference type="Pfam" id="PF01074">
    <property type="entry name" value="Glyco_hydro_38N"/>
    <property type="match status" value="1"/>
</dbReference>
<dbReference type="FunFam" id="3.20.110.10:FF:000001">
    <property type="entry name" value="Alpha-mannosidase"/>
    <property type="match status" value="1"/>
</dbReference>
<dbReference type="GO" id="GO:0030246">
    <property type="term" value="F:carbohydrate binding"/>
    <property type="evidence" value="ECO:0007669"/>
    <property type="project" value="InterPro"/>
</dbReference>
<evidence type="ECO:0000256" key="11">
    <source>
        <dbReference type="RuleBase" id="RU361199"/>
    </source>
</evidence>
<dbReference type="FunFam" id="1.20.1270.50:FF:000002">
    <property type="entry name" value="Alpha-mannosidase"/>
    <property type="match status" value="1"/>
</dbReference>
<dbReference type="FunFam" id="2.60.40.1180:FF:000015">
    <property type="entry name" value="Alpha-mannosidase"/>
    <property type="match status" value="1"/>
</dbReference>
<keyword evidence="8" id="KW-1015">Disulfide bond</keyword>
<dbReference type="InterPro" id="IPR050843">
    <property type="entry name" value="Glycosyl_Hydrlase_38"/>
</dbReference>
<dbReference type="SMART" id="SM00872">
    <property type="entry name" value="Alpha-mann_mid"/>
    <property type="match status" value="1"/>
</dbReference>
<proteinExistence type="inferred from homology"/>
<dbReference type="InterPro" id="IPR000602">
    <property type="entry name" value="Glyco_hydro_38_N"/>
</dbReference>
<evidence type="ECO:0000313" key="13">
    <source>
        <dbReference type="EMBL" id="PON35515.1"/>
    </source>
</evidence>
<dbReference type="SUPFAM" id="SSF88688">
    <property type="entry name" value="Families 57/38 glycoside transferase middle domain"/>
    <property type="match status" value="1"/>
</dbReference>
<dbReference type="CDD" id="cd10810">
    <property type="entry name" value="GH38N_AMII_LAM_like"/>
    <property type="match status" value="1"/>
</dbReference>
<dbReference type="GO" id="GO:0004559">
    <property type="term" value="F:alpha-mannosidase activity"/>
    <property type="evidence" value="ECO:0007669"/>
    <property type="project" value="UniProtKB-EC"/>
</dbReference>
<dbReference type="Gene3D" id="2.70.98.30">
    <property type="entry name" value="Golgi alpha-mannosidase II, domain 4"/>
    <property type="match status" value="1"/>
</dbReference>
<protein>
    <recommendedName>
        <fullName evidence="3 11">Alpha-mannosidase</fullName>
        <ecNumber evidence="11">3.2.1.-</ecNumber>
    </recommendedName>
</protein>
<dbReference type="SUPFAM" id="SSF88713">
    <property type="entry name" value="Glycoside hydrolase/deacetylase"/>
    <property type="match status" value="1"/>
</dbReference>
<dbReference type="InterPro" id="IPR027291">
    <property type="entry name" value="Glyco_hydro_38_N_sf"/>
</dbReference>
<dbReference type="FunFam" id="1.20.1270.50:FF:000003">
    <property type="entry name" value="Alpha-mannosidase"/>
    <property type="match status" value="1"/>
</dbReference>
<evidence type="ECO:0000256" key="2">
    <source>
        <dbReference type="ARBA" id="ARBA00009792"/>
    </source>
</evidence>
<dbReference type="InterPro" id="IPR013780">
    <property type="entry name" value="Glyco_hydro_b"/>
</dbReference>
<dbReference type="SUPFAM" id="SSF74650">
    <property type="entry name" value="Galactose mutarotase-like"/>
    <property type="match status" value="1"/>
</dbReference>
<name>A0A2P5AG44_PARAD</name>
<gene>
    <name evidence="13" type="ORF">PanWU01x14_336040</name>
</gene>
<dbReference type="STRING" id="3476.A0A2P5AG44"/>
<keyword evidence="10 11" id="KW-0326">Glycosidase</keyword>
<dbReference type="InterPro" id="IPR028995">
    <property type="entry name" value="Glyco_hydro_57/38_cen_sf"/>
</dbReference>
<dbReference type="OrthoDB" id="2016903at2759"/>
<dbReference type="InterPro" id="IPR041147">
    <property type="entry name" value="GH38_C"/>
</dbReference>
<evidence type="ECO:0000256" key="7">
    <source>
        <dbReference type="ARBA" id="ARBA00022833"/>
    </source>
</evidence>
<reference evidence="14" key="1">
    <citation type="submission" date="2016-06" db="EMBL/GenBank/DDBJ databases">
        <title>Parallel loss of symbiosis genes in relatives of nitrogen-fixing non-legume Parasponia.</title>
        <authorList>
            <person name="Van Velzen R."/>
            <person name="Holmer R."/>
            <person name="Bu F."/>
            <person name="Rutten L."/>
            <person name="Van Zeijl A."/>
            <person name="Liu W."/>
            <person name="Santuari L."/>
            <person name="Cao Q."/>
            <person name="Sharma T."/>
            <person name="Shen D."/>
            <person name="Roswanjaya Y."/>
            <person name="Wardhani T."/>
            <person name="Kalhor M.S."/>
            <person name="Jansen J."/>
            <person name="Van den Hoogen J."/>
            <person name="Gungor B."/>
            <person name="Hartog M."/>
            <person name="Hontelez J."/>
            <person name="Verver J."/>
            <person name="Yang W.-C."/>
            <person name="Schijlen E."/>
            <person name="Repin R."/>
            <person name="Schilthuizen M."/>
            <person name="Schranz E."/>
            <person name="Heidstra R."/>
            <person name="Miyata K."/>
            <person name="Fedorova E."/>
            <person name="Kohlen W."/>
            <person name="Bisseling T."/>
            <person name="Smit S."/>
            <person name="Geurts R."/>
        </authorList>
    </citation>
    <scope>NUCLEOTIDE SEQUENCE [LARGE SCALE GENOMIC DNA]</scope>
    <source>
        <strain evidence="14">cv. WU1-14</strain>
    </source>
</reference>
<evidence type="ECO:0000259" key="12">
    <source>
        <dbReference type="SMART" id="SM00872"/>
    </source>
</evidence>